<dbReference type="GeneTree" id="ENSGT00940000161054"/>
<dbReference type="GO" id="GO:0000978">
    <property type="term" value="F:RNA polymerase II cis-regulatory region sequence-specific DNA binding"/>
    <property type="evidence" value="ECO:0007669"/>
    <property type="project" value="TreeGrafter"/>
</dbReference>
<dbReference type="GO" id="GO:0000981">
    <property type="term" value="F:DNA-binding transcription factor activity, RNA polymerase II-specific"/>
    <property type="evidence" value="ECO:0007669"/>
    <property type="project" value="TreeGrafter"/>
</dbReference>
<dbReference type="SMART" id="SM00355">
    <property type="entry name" value="ZnF_C2H2"/>
    <property type="match status" value="2"/>
</dbReference>
<dbReference type="PANTHER" id="PTHR24388:SF45">
    <property type="entry name" value="POGO TRANSPOSABLE ELEMENT DERIVED WITH ZNF DOMAIN"/>
    <property type="match status" value="1"/>
</dbReference>
<feature type="domain" description="C2H2-type" evidence="7">
    <location>
        <begin position="208"/>
        <end position="231"/>
    </location>
</feature>
<evidence type="ECO:0000256" key="6">
    <source>
        <dbReference type="SAM" id="MobiDB-lite"/>
    </source>
</evidence>
<dbReference type="PANTHER" id="PTHR24388">
    <property type="entry name" value="ZINC FINGER PROTEIN"/>
    <property type="match status" value="1"/>
</dbReference>
<dbReference type="Proteomes" id="UP000265160">
    <property type="component" value="Unplaced"/>
</dbReference>
<evidence type="ECO:0000313" key="8">
    <source>
        <dbReference type="Ensembl" id="ENSMZEP00005031801.1"/>
    </source>
</evidence>
<keyword evidence="9" id="KW-1185">Reference proteome</keyword>
<dbReference type="GO" id="GO:0008270">
    <property type="term" value="F:zinc ion binding"/>
    <property type="evidence" value="ECO:0007669"/>
    <property type="project" value="UniProtKB-KW"/>
</dbReference>
<reference evidence="8" key="2">
    <citation type="submission" date="2025-09" db="UniProtKB">
        <authorList>
            <consortium name="Ensembl"/>
        </authorList>
    </citation>
    <scope>IDENTIFICATION</scope>
</reference>
<evidence type="ECO:0000256" key="1">
    <source>
        <dbReference type="ARBA" id="ARBA00022723"/>
    </source>
</evidence>
<reference evidence="8" key="1">
    <citation type="submission" date="2025-08" db="UniProtKB">
        <authorList>
            <consortium name="Ensembl"/>
        </authorList>
    </citation>
    <scope>IDENTIFICATION</scope>
</reference>
<dbReference type="AlphaFoldDB" id="A0A3P9DCD0"/>
<evidence type="ECO:0000256" key="4">
    <source>
        <dbReference type="ARBA" id="ARBA00022833"/>
    </source>
</evidence>
<keyword evidence="2" id="KW-0677">Repeat</keyword>
<dbReference type="Gene3D" id="3.30.160.60">
    <property type="entry name" value="Classic Zinc Finger"/>
    <property type="match status" value="1"/>
</dbReference>
<evidence type="ECO:0000256" key="2">
    <source>
        <dbReference type="ARBA" id="ARBA00022737"/>
    </source>
</evidence>
<protein>
    <recommendedName>
        <fullName evidence="7">C2H2-type domain-containing protein</fullName>
    </recommendedName>
</protein>
<feature type="compositionally biased region" description="Basic residues" evidence="6">
    <location>
        <begin position="351"/>
        <end position="364"/>
    </location>
</feature>
<sequence length="364" mass="41348">MYCRISIHPFASAYPFFACGAGAIPAVIGREAEYTLDRSPVCRRANTHRRRQPFALTFTRTFTPNGNLDYPINLSPQAEVLACVCSDLLRLTFVCVSPAPTAARSAPSTVSTNSADSTRVVMSVEEFYYGTFEGDLTPEHTRDTDAVLCMFNVCVCRLMQHMLQHSELINGGGDDDRKCCRFCYRQFSSDAQLQSHEDQVHGPTLSSCMCRICEWAFESEPLFLNHMKSNHKPGEMPYVVCSYRSSFYSDVLQHFSSFHRDSCFLLCIFCLKVTRNPVSYRCRLPAWKCRLQFVFLKDKMQHKLENHRSFRRPPQLEGLPPGSKVTNQDQDGATEVLIQKNPTASKLPRSPTKKLGSRRIHGNR</sequence>
<dbReference type="InterPro" id="IPR013087">
    <property type="entry name" value="Znf_C2H2_type"/>
</dbReference>
<organism evidence="8 9">
    <name type="scientific">Maylandia zebra</name>
    <name type="common">zebra mbuna</name>
    <dbReference type="NCBI Taxonomy" id="106582"/>
    <lineage>
        <taxon>Eukaryota</taxon>
        <taxon>Metazoa</taxon>
        <taxon>Chordata</taxon>
        <taxon>Craniata</taxon>
        <taxon>Vertebrata</taxon>
        <taxon>Euteleostomi</taxon>
        <taxon>Actinopterygii</taxon>
        <taxon>Neopterygii</taxon>
        <taxon>Teleostei</taxon>
        <taxon>Neoteleostei</taxon>
        <taxon>Acanthomorphata</taxon>
        <taxon>Ovalentaria</taxon>
        <taxon>Cichlomorphae</taxon>
        <taxon>Cichliformes</taxon>
        <taxon>Cichlidae</taxon>
        <taxon>African cichlids</taxon>
        <taxon>Pseudocrenilabrinae</taxon>
        <taxon>Haplochromini</taxon>
        <taxon>Maylandia</taxon>
        <taxon>Maylandia zebra complex</taxon>
    </lineage>
</organism>
<keyword evidence="1" id="KW-0479">Metal-binding</keyword>
<accession>A0A3P9DCD0</accession>
<feature type="region of interest" description="Disordered" evidence="6">
    <location>
        <begin position="306"/>
        <end position="364"/>
    </location>
</feature>
<evidence type="ECO:0000256" key="5">
    <source>
        <dbReference type="ARBA" id="ARBA00023242"/>
    </source>
</evidence>
<name>A0A3P9DCD0_9CICH</name>
<evidence type="ECO:0000256" key="3">
    <source>
        <dbReference type="ARBA" id="ARBA00022771"/>
    </source>
</evidence>
<proteinExistence type="predicted"/>
<dbReference type="InterPro" id="IPR050527">
    <property type="entry name" value="Snail/Krueppel_Znf"/>
</dbReference>
<feature type="domain" description="C2H2-type" evidence="7">
    <location>
        <begin position="179"/>
        <end position="201"/>
    </location>
</feature>
<evidence type="ECO:0000259" key="7">
    <source>
        <dbReference type="PROSITE" id="PS00028"/>
    </source>
</evidence>
<keyword evidence="5" id="KW-0539">Nucleus</keyword>
<keyword evidence="4" id="KW-0862">Zinc</keyword>
<dbReference type="PROSITE" id="PS00028">
    <property type="entry name" value="ZINC_FINGER_C2H2_1"/>
    <property type="match status" value="2"/>
</dbReference>
<evidence type="ECO:0000313" key="9">
    <source>
        <dbReference type="Proteomes" id="UP000265160"/>
    </source>
</evidence>
<keyword evidence="3" id="KW-0863">Zinc-finger</keyword>
<dbReference type="Ensembl" id="ENSMZET00005032834.1">
    <property type="protein sequence ID" value="ENSMZEP00005031801.1"/>
    <property type="gene ID" value="ENSMZEG00005023718.1"/>
</dbReference>
<dbReference type="STRING" id="106582.ENSMZEP00005031801"/>